<keyword evidence="2" id="KW-0808">Transferase</keyword>
<dbReference type="GO" id="GO:0016279">
    <property type="term" value="F:protein-lysine N-methyltransferase activity"/>
    <property type="evidence" value="ECO:0007669"/>
    <property type="project" value="InterPro"/>
</dbReference>
<dbReference type="Proteomes" id="UP000183245">
    <property type="component" value="Unassembled WGS sequence"/>
</dbReference>
<evidence type="ECO:0000313" key="5">
    <source>
        <dbReference type="Proteomes" id="UP000183245"/>
    </source>
</evidence>
<dbReference type="InterPro" id="IPR026170">
    <property type="entry name" value="FAM173A/B"/>
</dbReference>
<dbReference type="GO" id="GO:0032259">
    <property type="term" value="P:methylation"/>
    <property type="evidence" value="ECO:0007669"/>
    <property type="project" value="UniProtKB-KW"/>
</dbReference>
<protein>
    <recommendedName>
        <fullName evidence="6">DOT1 domain-containing protein</fullName>
    </recommendedName>
</protein>
<evidence type="ECO:0000313" key="4">
    <source>
        <dbReference type="EMBL" id="OIP97328.1"/>
    </source>
</evidence>
<dbReference type="Gene3D" id="3.40.50.150">
    <property type="entry name" value="Vaccinia Virus protein VP39"/>
    <property type="match status" value="1"/>
</dbReference>
<dbReference type="PANTHER" id="PTHR13610">
    <property type="entry name" value="METHYLTRANSFERASE DOMAIN-CONTAINING PROTEIN"/>
    <property type="match status" value="1"/>
</dbReference>
<proteinExistence type="predicted"/>
<comment type="caution">
    <text evidence="4">The sequence shown here is derived from an EMBL/GenBank/DDBJ whole genome shotgun (WGS) entry which is preliminary data.</text>
</comment>
<dbReference type="InterPro" id="IPR029063">
    <property type="entry name" value="SAM-dependent_MTases_sf"/>
</dbReference>
<accession>A0A1J5J1H0</accession>
<dbReference type="STRING" id="1817892.AUK40_03445"/>
<dbReference type="PANTHER" id="PTHR13610:SF9">
    <property type="entry name" value="FI06469P"/>
    <property type="match status" value="1"/>
</dbReference>
<keyword evidence="3" id="KW-0949">S-adenosyl-L-methionine</keyword>
<keyword evidence="1" id="KW-0489">Methyltransferase</keyword>
<reference evidence="4 5" key="1">
    <citation type="journal article" date="2016" name="Environ. Microbiol.">
        <title>Genomic resolution of a cold subsurface aquifer community provides metabolic insights for novel microbes adapted to high CO concentrations.</title>
        <authorList>
            <person name="Probst A.J."/>
            <person name="Castelle C.J."/>
            <person name="Singh A."/>
            <person name="Brown C.T."/>
            <person name="Anantharaman K."/>
            <person name="Sharon I."/>
            <person name="Hug L.A."/>
            <person name="Burstein D."/>
            <person name="Emerson J.B."/>
            <person name="Thomas B.C."/>
            <person name="Banfield J.F."/>
        </authorList>
    </citation>
    <scope>NUCLEOTIDE SEQUENCE [LARGE SCALE GENOMIC DNA]</scope>
    <source>
        <strain evidence="4">CG2_30_54_11</strain>
    </source>
</reference>
<organism evidence="4 5">
    <name type="scientific">Candidatus Wirthbacteria bacterium CG2_30_54_11</name>
    <dbReference type="NCBI Taxonomy" id="1817892"/>
    <lineage>
        <taxon>Bacteria</taxon>
        <taxon>Candidatus Wirthbacteria</taxon>
    </lineage>
</organism>
<evidence type="ECO:0000256" key="2">
    <source>
        <dbReference type="ARBA" id="ARBA00022679"/>
    </source>
</evidence>
<name>A0A1J5J1H0_9BACT</name>
<evidence type="ECO:0000256" key="3">
    <source>
        <dbReference type="ARBA" id="ARBA00022691"/>
    </source>
</evidence>
<sequence>MVDMAELKPGQKVYDLGSGDGRILFRATRSADVTACGYEIAIYPYILCRLRLWRNRTLRKGITVERKNFFHQDLSSAAVVFLYQQPKVLLKLRDKFLSELKPGTKVISARFAFDAWNPASTDRSLKYPIYLYLVPQQA</sequence>
<dbReference type="SUPFAM" id="SSF53335">
    <property type="entry name" value="S-adenosyl-L-methionine-dependent methyltransferases"/>
    <property type="match status" value="1"/>
</dbReference>
<gene>
    <name evidence="4" type="ORF">AUK40_03445</name>
</gene>
<dbReference type="EMBL" id="MNZT01000059">
    <property type="protein sequence ID" value="OIP97328.1"/>
    <property type="molecule type" value="Genomic_DNA"/>
</dbReference>
<dbReference type="AlphaFoldDB" id="A0A1J5J1H0"/>
<evidence type="ECO:0000256" key="1">
    <source>
        <dbReference type="ARBA" id="ARBA00022603"/>
    </source>
</evidence>
<evidence type="ECO:0008006" key="6">
    <source>
        <dbReference type="Google" id="ProtNLM"/>
    </source>
</evidence>